<proteinExistence type="predicted"/>
<dbReference type="EMBL" id="LMWS01000005">
    <property type="protein sequence ID" value="KUN41062.1"/>
    <property type="molecule type" value="Genomic_DNA"/>
</dbReference>
<dbReference type="PANTHER" id="PTHR33164:SF43">
    <property type="entry name" value="HTH-TYPE TRANSCRIPTIONAL REPRESSOR YETL"/>
    <property type="match status" value="1"/>
</dbReference>
<dbReference type="PROSITE" id="PS50995">
    <property type="entry name" value="HTH_MARR_2"/>
    <property type="match status" value="1"/>
</dbReference>
<name>A0A101R3L6_9ACTN</name>
<evidence type="ECO:0000313" key="2">
    <source>
        <dbReference type="EMBL" id="KUN41062.1"/>
    </source>
</evidence>
<sequence length="158" mass="17311">MAEPHKSGLRDADAETLSRLWERVVPLFASLEGQLDTLLTRRHGIGLGPLMALGALAGERPGSVTVSGLARRLGVSVSAASRMLTHLERSGWTARTAWPCDRRTSHVTVTDAGLALWTRASRTLEHELDAAFRALRFDERYAHVVARLCRTGDAMPQD</sequence>
<dbReference type="GO" id="GO:0006950">
    <property type="term" value="P:response to stress"/>
    <property type="evidence" value="ECO:0007669"/>
    <property type="project" value="TreeGrafter"/>
</dbReference>
<keyword evidence="3" id="KW-1185">Reference proteome</keyword>
<dbReference type="SMART" id="SM00347">
    <property type="entry name" value="HTH_MARR"/>
    <property type="match status" value="1"/>
</dbReference>
<dbReference type="Gene3D" id="1.10.10.10">
    <property type="entry name" value="Winged helix-like DNA-binding domain superfamily/Winged helix DNA-binding domain"/>
    <property type="match status" value="1"/>
</dbReference>
<dbReference type="RefSeq" id="WP_067228527.1">
    <property type="nucleotide sequence ID" value="NZ_KQ948549.1"/>
</dbReference>
<dbReference type="InterPro" id="IPR036390">
    <property type="entry name" value="WH_DNA-bd_sf"/>
</dbReference>
<dbReference type="Proteomes" id="UP000053271">
    <property type="component" value="Unassembled WGS sequence"/>
</dbReference>
<protein>
    <recommendedName>
        <fullName evidence="1">HTH marR-type domain-containing protein</fullName>
    </recommendedName>
</protein>
<organism evidence="2 3">
    <name type="scientific">Streptomyces longwoodensis</name>
    <dbReference type="NCBI Taxonomy" id="68231"/>
    <lineage>
        <taxon>Bacteria</taxon>
        <taxon>Bacillati</taxon>
        <taxon>Actinomycetota</taxon>
        <taxon>Actinomycetes</taxon>
        <taxon>Kitasatosporales</taxon>
        <taxon>Streptomycetaceae</taxon>
        <taxon>Streptomyces</taxon>
    </lineage>
</organism>
<dbReference type="InterPro" id="IPR000835">
    <property type="entry name" value="HTH_MarR-typ"/>
</dbReference>
<dbReference type="PRINTS" id="PR00598">
    <property type="entry name" value="HTHMARR"/>
</dbReference>
<dbReference type="PANTHER" id="PTHR33164">
    <property type="entry name" value="TRANSCRIPTIONAL REGULATOR, MARR FAMILY"/>
    <property type="match status" value="1"/>
</dbReference>
<feature type="domain" description="HTH marR-type" evidence="1">
    <location>
        <begin position="17"/>
        <end position="153"/>
    </location>
</feature>
<dbReference type="STRING" id="68231.AQJ30_04045"/>
<dbReference type="AlphaFoldDB" id="A0A101R3L6"/>
<dbReference type="InterPro" id="IPR039422">
    <property type="entry name" value="MarR/SlyA-like"/>
</dbReference>
<evidence type="ECO:0000259" key="1">
    <source>
        <dbReference type="PROSITE" id="PS50995"/>
    </source>
</evidence>
<comment type="caution">
    <text evidence="2">The sequence shown here is derived from an EMBL/GenBank/DDBJ whole genome shotgun (WGS) entry which is preliminary data.</text>
</comment>
<gene>
    <name evidence="2" type="ORF">AQJ30_04045</name>
</gene>
<dbReference type="SUPFAM" id="SSF46785">
    <property type="entry name" value="Winged helix' DNA-binding domain"/>
    <property type="match status" value="1"/>
</dbReference>
<reference evidence="2 3" key="1">
    <citation type="submission" date="2015-10" db="EMBL/GenBank/DDBJ databases">
        <title>Draft genome sequence of Streptomyces longwoodensis DSM 41677, type strain for the species Streptomyces longwoodensis.</title>
        <authorList>
            <person name="Ruckert C."/>
            <person name="Winkler A."/>
            <person name="Kalinowski J."/>
            <person name="Kampfer P."/>
            <person name="Glaeser S."/>
        </authorList>
    </citation>
    <scope>NUCLEOTIDE SEQUENCE [LARGE SCALE GENOMIC DNA]</scope>
    <source>
        <strain evidence="2 3">DSM 41677</strain>
    </source>
</reference>
<accession>A0A101R3L6</accession>
<dbReference type="GO" id="GO:0003700">
    <property type="term" value="F:DNA-binding transcription factor activity"/>
    <property type="evidence" value="ECO:0007669"/>
    <property type="project" value="InterPro"/>
</dbReference>
<dbReference type="InterPro" id="IPR036388">
    <property type="entry name" value="WH-like_DNA-bd_sf"/>
</dbReference>
<dbReference type="GeneID" id="91423797"/>
<evidence type="ECO:0000313" key="3">
    <source>
        <dbReference type="Proteomes" id="UP000053271"/>
    </source>
</evidence>
<dbReference type="Pfam" id="PF12802">
    <property type="entry name" value="MarR_2"/>
    <property type="match status" value="1"/>
</dbReference>